<name>A0A3A1UIS7_9BACL</name>
<comment type="subcellular location">
    <subcellularLocation>
        <location evidence="1 8">Cell membrane</location>
        <topology evidence="1 8">Multi-pass membrane protein</topology>
    </subcellularLocation>
</comment>
<dbReference type="PANTHER" id="PTHR34702:SF1">
    <property type="entry name" value="NA(+)_H(+) ANTIPORTER SUBUNIT F"/>
    <property type="match status" value="1"/>
</dbReference>
<dbReference type="PANTHER" id="PTHR34702">
    <property type="entry name" value="NA(+)/H(+) ANTIPORTER SUBUNIT F1"/>
    <property type="match status" value="1"/>
</dbReference>
<dbReference type="GO" id="GO:0005886">
    <property type="term" value="C:plasma membrane"/>
    <property type="evidence" value="ECO:0007669"/>
    <property type="project" value="UniProtKB-SubCell"/>
</dbReference>
<proteinExistence type="inferred from homology"/>
<keyword evidence="4 8" id="KW-1003">Cell membrane</keyword>
<comment type="similarity">
    <text evidence="2 8">Belongs to the CPA3 antiporters (TC 2.A.63) subunit F family.</text>
</comment>
<dbReference type="EMBL" id="QXQA01000025">
    <property type="protein sequence ID" value="RIX47083.1"/>
    <property type="molecule type" value="Genomic_DNA"/>
</dbReference>
<evidence type="ECO:0000256" key="7">
    <source>
        <dbReference type="ARBA" id="ARBA00023136"/>
    </source>
</evidence>
<feature type="transmembrane region" description="Helical" evidence="9">
    <location>
        <begin position="6"/>
        <end position="26"/>
    </location>
</feature>
<evidence type="ECO:0000256" key="4">
    <source>
        <dbReference type="ARBA" id="ARBA00022475"/>
    </source>
</evidence>
<organism evidence="10 11">
    <name type="scientific">Paenibacillus nanensis</name>
    <dbReference type="NCBI Taxonomy" id="393251"/>
    <lineage>
        <taxon>Bacteria</taxon>
        <taxon>Bacillati</taxon>
        <taxon>Bacillota</taxon>
        <taxon>Bacilli</taxon>
        <taxon>Bacillales</taxon>
        <taxon>Paenibacillaceae</taxon>
        <taxon>Paenibacillus</taxon>
    </lineage>
</organism>
<reference evidence="10 11" key="1">
    <citation type="submission" date="2018-09" db="EMBL/GenBank/DDBJ databases">
        <title>Paenibacillus aracenensis nov. sp. isolated from a cave in southern Spain.</title>
        <authorList>
            <person name="Jurado V."/>
            <person name="Gutierrez-Patricio S."/>
            <person name="Gonzalez-Pimentel J.L."/>
            <person name="Miller A.Z."/>
            <person name="Laiz L."/>
            <person name="Saiz-Jimenez C."/>
        </authorList>
    </citation>
    <scope>NUCLEOTIDE SEQUENCE [LARGE SCALE GENOMIC DNA]</scope>
    <source>
        <strain evidence="10 11">DSM 22867</strain>
    </source>
</reference>
<feature type="transmembrane region" description="Helical" evidence="9">
    <location>
        <begin position="35"/>
        <end position="54"/>
    </location>
</feature>
<evidence type="ECO:0000256" key="2">
    <source>
        <dbReference type="ARBA" id="ARBA00009212"/>
    </source>
</evidence>
<evidence type="ECO:0000256" key="6">
    <source>
        <dbReference type="ARBA" id="ARBA00022989"/>
    </source>
</evidence>
<dbReference type="Pfam" id="PF04066">
    <property type="entry name" value="MrpF_PhaF"/>
    <property type="match status" value="1"/>
</dbReference>
<comment type="caution">
    <text evidence="10">The sequence shown here is derived from an EMBL/GenBank/DDBJ whole genome shotgun (WGS) entry which is preliminary data.</text>
</comment>
<evidence type="ECO:0000256" key="9">
    <source>
        <dbReference type="SAM" id="Phobius"/>
    </source>
</evidence>
<keyword evidence="11" id="KW-1185">Reference proteome</keyword>
<evidence type="ECO:0000256" key="3">
    <source>
        <dbReference type="ARBA" id="ARBA00022448"/>
    </source>
</evidence>
<protein>
    <submittedName>
        <fullName evidence="10">Na(+)/H(+) antiporter subunit F1</fullName>
    </submittedName>
</protein>
<dbReference type="PIRSF" id="PIRSF028784">
    <property type="entry name" value="MrpF"/>
    <property type="match status" value="1"/>
</dbReference>
<dbReference type="Proteomes" id="UP000266482">
    <property type="component" value="Unassembled WGS sequence"/>
</dbReference>
<dbReference type="RefSeq" id="WP_119603011.1">
    <property type="nucleotide sequence ID" value="NZ_QXQA01000025.1"/>
</dbReference>
<keyword evidence="8" id="KW-0050">Antiport</keyword>
<evidence type="ECO:0000313" key="10">
    <source>
        <dbReference type="EMBL" id="RIX47083.1"/>
    </source>
</evidence>
<evidence type="ECO:0000256" key="8">
    <source>
        <dbReference type="PIRNR" id="PIRNR028784"/>
    </source>
</evidence>
<keyword evidence="6 9" id="KW-1133">Transmembrane helix</keyword>
<dbReference type="GO" id="GO:0015385">
    <property type="term" value="F:sodium:proton antiporter activity"/>
    <property type="evidence" value="ECO:0007669"/>
    <property type="project" value="TreeGrafter"/>
</dbReference>
<dbReference type="OrthoDB" id="9799958at2"/>
<keyword evidence="3 8" id="KW-0813">Transport</keyword>
<keyword evidence="5 9" id="KW-0812">Transmembrane</keyword>
<dbReference type="InterPro" id="IPR007208">
    <property type="entry name" value="MrpF/PhaF-like"/>
</dbReference>
<feature type="transmembrane region" description="Helical" evidence="9">
    <location>
        <begin position="60"/>
        <end position="79"/>
    </location>
</feature>
<keyword evidence="8" id="KW-0406">Ion transport</keyword>
<accession>A0A3A1UIS7</accession>
<evidence type="ECO:0000256" key="5">
    <source>
        <dbReference type="ARBA" id="ARBA00022692"/>
    </source>
</evidence>
<keyword evidence="7 8" id="KW-0472">Membrane</keyword>
<gene>
    <name evidence="10" type="ORF">D3P08_25825</name>
</gene>
<sequence>MLNGFLLVSLILLSLAILGSMFRLLAGPSIPDRIAALDTIGILLLAMIAVIGMLNGTAAYLDIILVIGILTFIGTTAFARYMERGVVLESGDDQTHR</sequence>
<evidence type="ECO:0000313" key="11">
    <source>
        <dbReference type="Proteomes" id="UP000266482"/>
    </source>
</evidence>
<evidence type="ECO:0000256" key="1">
    <source>
        <dbReference type="ARBA" id="ARBA00004651"/>
    </source>
</evidence>
<dbReference type="NCBIfam" id="NF009248">
    <property type="entry name" value="PRK12600.1"/>
    <property type="match status" value="1"/>
</dbReference>
<dbReference type="AlphaFoldDB" id="A0A3A1UIS7"/>